<name>A0A645E884_9ZZZZ</name>
<reference evidence="2" key="1">
    <citation type="submission" date="2019-08" db="EMBL/GenBank/DDBJ databases">
        <authorList>
            <person name="Kucharzyk K."/>
            <person name="Murdoch R.W."/>
            <person name="Higgins S."/>
            <person name="Loffler F."/>
        </authorList>
    </citation>
    <scope>NUCLEOTIDE SEQUENCE</scope>
</reference>
<evidence type="ECO:0000313" key="2">
    <source>
        <dbReference type="EMBL" id="MPM98184.1"/>
    </source>
</evidence>
<sequence length="172" mass="19138">MGRGNVHVAVNISPRQLMAEDFVDIVRTSIEDAGIDPGQIQLEITESVLIESMEDSVRKLSQLRSLGVTLSLDDFGTGYSSLTYLRTLPVDILKIDKSFIDRIHDDVIQLQMVGSIIDLGHTLGLSIVAEGVETKEQLRLLTHFKCDCIQGYIFSRPMSEQDAIDFLASDRI</sequence>
<accession>A0A645E884</accession>
<organism evidence="2">
    <name type="scientific">bioreactor metagenome</name>
    <dbReference type="NCBI Taxonomy" id="1076179"/>
    <lineage>
        <taxon>unclassified sequences</taxon>
        <taxon>metagenomes</taxon>
        <taxon>ecological metagenomes</taxon>
    </lineage>
</organism>
<gene>
    <name evidence="2" type="ORF">SDC9_145367</name>
</gene>
<feature type="domain" description="EAL" evidence="1">
    <location>
        <begin position="1"/>
        <end position="171"/>
    </location>
</feature>
<dbReference type="AlphaFoldDB" id="A0A645E884"/>
<dbReference type="InterPro" id="IPR035919">
    <property type="entry name" value="EAL_sf"/>
</dbReference>
<dbReference type="SUPFAM" id="SSF141868">
    <property type="entry name" value="EAL domain-like"/>
    <property type="match status" value="1"/>
</dbReference>
<dbReference type="CDD" id="cd01948">
    <property type="entry name" value="EAL"/>
    <property type="match status" value="1"/>
</dbReference>
<comment type="caution">
    <text evidence="2">The sequence shown here is derived from an EMBL/GenBank/DDBJ whole genome shotgun (WGS) entry which is preliminary data.</text>
</comment>
<dbReference type="EMBL" id="VSSQ01044369">
    <property type="protein sequence ID" value="MPM98184.1"/>
    <property type="molecule type" value="Genomic_DNA"/>
</dbReference>
<dbReference type="InterPro" id="IPR050706">
    <property type="entry name" value="Cyclic-di-GMP_PDE-like"/>
</dbReference>
<dbReference type="Gene3D" id="3.20.20.450">
    <property type="entry name" value="EAL domain"/>
    <property type="match status" value="1"/>
</dbReference>
<proteinExistence type="predicted"/>
<dbReference type="PROSITE" id="PS50883">
    <property type="entry name" value="EAL"/>
    <property type="match status" value="1"/>
</dbReference>
<dbReference type="PANTHER" id="PTHR33121">
    <property type="entry name" value="CYCLIC DI-GMP PHOSPHODIESTERASE PDEF"/>
    <property type="match status" value="1"/>
</dbReference>
<evidence type="ECO:0000259" key="1">
    <source>
        <dbReference type="PROSITE" id="PS50883"/>
    </source>
</evidence>
<dbReference type="GO" id="GO:0071111">
    <property type="term" value="F:cyclic-guanylate-specific phosphodiesterase activity"/>
    <property type="evidence" value="ECO:0007669"/>
    <property type="project" value="InterPro"/>
</dbReference>
<dbReference type="SMART" id="SM00052">
    <property type="entry name" value="EAL"/>
    <property type="match status" value="1"/>
</dbReference>
<dbReference type="Pfam" id="PF00563">
    <property type="entry name" value="EAL"/>
    <property type="match status" value="1"/>
</dbReference>
<protein>
    <submittedName>
        <fullName evidence="2">Putative signaling protein</fullName>
    </submittedName>
</protein>
<dbReference type="InterPro" id="IPR001633">
    <property type="entry name" value="EAL_dom"/>
</dbReference>
<dbReference type="PANTHER" id="PTHR33121:SF79">
    <property type="entry name" value="CYCLIC DI-GMP PHOSPHODIESTERASE PDED-RELATED"/>
    <property type="match status" value="1"/>
</dbReference>